<dbReference type="PANTHER" id="PTHR21166">
    <property type="entry name" value="CELL DIVISION CONTROL PROTEIN 24 OB DOMAIN-CONTAINING PROTEIN-RELATED"/>
    <property type="match status" value="1"/>
</dbReference>
<dbReference type="InterPro" id="IPR052469">
    <property type="entry name" value="MEIOB"/>
</dbReference>
<keyword evidence="2" id="KW-1185">Reference proteome</keyword>
<dbReference type="AlphaFoldDB" id="A0A9Q8ZI15"/>
<dbReference type="GO" id="GO:0000712">
    <property type="term" value="P:resolution of meiotic recombination intermediates"/>
    <property type="evidence" value="ECO:0007669"/>
    <property type="project" value="TreeGrafter"/>
</dbReference>
<protein>
    <submittedName>
        <fullName evidence="1">Uncharacterized protein</fullName>
    </submittedName>
</protein>
<dbReference type="EMBL" id="CP089280">
    <property type="protein sequence ID" value="USP82085.1"/>
    <property type="molecule type" value="Genomic_DNA"/>
</dbReference>
<dbReference type="GO" id="GO:0008310">
    <property type="term" value="F:single-stranded DNA 3'-5' DNA exonuclease activity"/>
    <property type="evidence" value="ECO:0007669"/>
    <property type="project" value="TreeGrafter"/>
</dbReference>
<sequence length="483" mass="53201">MPSSSIESYFSPSPAKNSDGFTAGEMQSAVALTGANIGSIWTPTIDYEEADLGSLEPGPCHLALMGRVVNFNDQVRPNKSHKAAQGCIKVMIADDTGVLTVRLWYADVQYKLRLGLLVSIWTVHISNSSEFNALAPSTAPLFTSMFPEGERHCHFAVHESSDDGTRFKRPYGVRESKPLARLMTLMNFTNGGYDVEAPKLLVCVKSIGVRSKYMNRNGTTSELIPINIFDDTSEGLLTLYSSMCDSASHFTPYKTILLISTPGWRIGHKTAKLTITSDSRVDIDPDMGDARRLRAMAQRLTKREHVNPPFTIPATTIQDFKNASVKALYTLADVDGVARSLSNSYTREKIVGYLSVLITGLNIVTPFKRNMLMSNECCGTPLFANSLSMNCKHCGKMVPLRINPKILGPVLDETGQISSGKLILSDEAWAQLLGRTAQQLVESSVDVLVYLEQRLLFLRLTMGFVLDLDEDEIARLAVWCVGN</sequence>
<evidence type="ECO:0000313" key="1">
    <source>
        <dbReference type="EMBL" id="USP82085.1"/>
    </source>
</evidence>
<organism evidence="1 2">
    <name type="scientific">Curvularia clavata</name>
    <dbReference type="NCBI Taxonomy" id="95742"/>
    <lineage>
        <taxon>Eukaryota</taxon>
        <taxon>Fungi</taxon>
        <taxon>Dikarya</taxon>
        <taxon>Ascomycota</taxon>
        <taxon>Pezizomycotina</taxon>
        <taxon>Dothideomycetes</taxon>
        <taxon>Pleosporomycetidae</taxon>
        <taxon>Pleosporales</taxon>
        <taxon>Pleosporineae</taxon>
        <taxon>Pleosporaceae</taxon>
        <taxon>Curvularia</taxon>
    </lineage>
</organism>
<dbReference type="PANTHER" id="PTHR21166:SF2">
    <property type="entry name" value="CELL DIVISION CONTROL PROTEIN 24 OB DOMAIN-CONTAINING PROTEIN-RELATED"/>
    <property type="match status" value="1"/>
</dbReference>
<dbReference type="GO" id="GO:0003697">
    <property type="term" value="F:single-stranded DNA binding"/>
    <property type="evidence" value="ECO:0007669"/>
    <property type="project" value="TreeGrafter"/>
</dbReference>
<evidence type="ECO:0000313" key="2">
    <source>
        <dbReference type="Proteomes" id="UP001056012"/>
    </source>
</evidence>
<reference evidence="1" key="1">
    <citation type="submission" date="2021-12" db="EMBL/GenBank/DDBJ databases">
        <title>Curvularia clavata genome.</title>
        <authorList>
            <person name="Cao Y."/>
        </authorList>
    </citation>
    <scope>NUCLEOTIDE SEQUENCE</scope>
    <source>
        <strain evidence="1">Yc1106</strain>
    </source>
</reference>
<dbReference type="VEuPathDB" id="FungiDB:yc1106_09359"/>
<dbReference type="OrthoDB" id="3248508at2759"/>
<accession>A0A9Q8ZI15</accession>
<gene>
    <name evidence="1" type="ORF">yc1106_09359</name>
</gene>
<dbReference type="Proteomes" id="UP001056012">
    <property type="component" value="Chromosome 7"/>
</dbReference>
<proteinExistence type="predicted"/>
<name>A0A9Q8ZI15_CURCL</name>